<evidence type="ECO:0000313" key="1">
    <source>
        <dbReference type="EMBL" id="MFC3761680.1"/>
    </source>
</evidence>
<name>A0ABV7YCE8_9ACTN</name>
<accession>A0ABV7YCE8</accession>
<proteinExistence type="predicted"/>
<sequence length="234" mass="26223">MVNSLYLQLANRGEDVPIQLVPGTKGVETLTVRVENRRQVFVEAEIDQACYQELFRLIKPKVSRQDLILEFIPTAKGRGGNAAVLELVNCLRQSGPYKVQGLIDRDNNDAAPPAGVTRLPERYAVENIVYDPLAVGLLLLREGIASTSEIDLSDQTTYRNNEPEQMPLVVAYVSQRLNFSDDTSCQMLYSGGISIACHPEYFKCKDTKLLTESSRPFRRLTDGGDKATRSWLQR</sequence>
<protein>
    <submittedName>
        <fullName evidence="1">Uncharacterized protein</fullName>
    </submittedName>
</protein>
<dbReference type="EMBL" id="JBHRZH010000009">
    <property type="protein sequence ID" value="MFC3761680.1"/>
    <property type="molecule type" value="Genomic_DNA"/>
</dbReference>
<organism evidence="1 2">
    <name type="scientific">Tenggerimyces flavus</name>
    <dbReference type="NCBI Taxonomy" id="1708749"/>
    <lineage>
        <taxon>Bacteria</taxon>
        <taxon>Bacillati</taxon>
        <taxon>Actinomycetota</taxon>
        <taxon>Actinomycetes</taxon>
        <taxon>Propionibacteriales</taxon>
        <taxon>Nocardioidaceae</taxon>
        <taxon>Tenggerimyces</taxon>
    </lineage>
</organism>
<keyword evidence="2" id="KW-1185">Reference proteome</keyword>
<comment type="caution">
    <text evidence="1">The sequence shown here is derived from an EMBL/GenBank/DDBJ whole genome shotgun (WGS) entry which is preliminary data.</text>
</comment>
<gene>
    <name evidence="1" type="ORF">ACFOUW_12605</name>
</gene>
<dbReference type="RefSeq" id="WP_205114295.1">
    <property type="nucleotide sequence ID" value="NZ_JAFBCM010000001.1"/>
</dbReference>
<evidence type="ECO:0000313" key="2">
    <source>
        <dbReference type="Proteomes" id="UP001595699"/>
    </source>
</evidence>
<reference evidence="2" key="1">
    <citation type="journal article" date="2019" name="Int. J. Syst. Evol. Microbiol.">
        <title>The Global Catalogue of Microorganisms (GCM) 10K type strain sequencing project: providing services to taxonomists for standard genome sequencing and annotation.</title>
        <authorList>
            <consortium name="The Broad Institute Genomics Platform"/>
            <consortium name="The Broad Institute Genome Sequencing Center for Infectious Disease"/>
            <person name="Wu L."/>
            <person name="Ma J."/>
        </authorList>
    </citation>
    <scope>NUCLEOTIDE SEQUENCE [LARGE SCALE GENOMIC DNA]</scope>
    <source>
        <strain evidence="2">CGMCC 4.7241</strain>
    </source>
</reference>
<dbReference type="Proteomes" id="UP001595699">
    <property type="component" value="Unassembled WGS sequence"/>
</dbReference>